<evidence type="ECO:0000313" key="4">
    <source>
        <dbReference type="Proteomes" id="UP000177626"/>
    </source>
</evidence>
<dbReference type="AlphaFoldDB" id="A0A1G2C0D7"/>
<dbReference type="Pfam" id="PF01370">
    <property type="entry name" value="Epimerase"/>
    <property type="match status" value="1"/>
</dbReference>
<dbReference type="Proteomes" id="UP000177626">
    <property type="component" value="Unassembled WGS sequence"/>
</dbReference>
<keyword evidence="1" id="KW-0520">NAD</keyword>
<evidence type="ECO:0000313" key="3">
    <source>
        <dbReference type="EMBL" id="OGY94853.1"/>
    </source>
</evidence>
<dbReference type="PRINTS" id="PR01713">
    <property type="entry name" value="NUCEPIMERASE"/>
</dbReference>
<organism evidence="3 4">
    <name type="scientific">Candidatus Komeilibacteria bacterium RIFOXYC1_FULL_37_11</name>
    <dbReference type="NCBI Taxonomy" id="1798555"/>
    <lineage>
        <taxon>Bacteria</taxon>
        <taxon>Candidatus Komeiliibacteriota</taxon>
    </lineage>
</organism>
<feature type="domain" description="NAD-dependent epimerase/dehydratase" evidence="2">
    <location>
        <begin position="11"/>
        <end position="252"/>
    </location>
</feature>
<accession>A0A1G2C0D7</accession>
<dbReference type="Gene3D" id="3.90.25.10">
    <property type="entry name" value="UDP-galactose 4-epimerase, domain 1"/>
    <property type="match status" value="1"/>
</dbReference>
<gene>
    <name evidence="3" type="ORF">A2406_04590</name>
</gene>
<dbReference type="Gene3D" id="3.40.50.720">
    <property type="entry name" value="NAD(P)-binding Rossmann-like Domain"/>
    <property type="match status" value="1"/>
</dbReference>
<name>A0A1G2C0D7_9BACT</name>
<evidence type="ECO:0000256" key="1">
    <source>
        <dbReference type="ARBA" id="ARBA00023027"/>
    </source>
</evidence>
<dbReference type="SUPFAM" id="SSF51735">
    <property type="entry name" value="NAD(P)-binding Rossmann-fold domains"/>
    <property type="match status" value="1"/>
</dbReference>
<proteinExistence type="predicted"/>
<dbReference type="InterPro" id="IPR001509">
    <property type="entry name" value="Epimerase_deHydtase"/>
</dbReference>
<protein>
    <submittedName>
        <fullName evidence="3">Protein CapI</fullName>
    </submittedName>
</protein>
<dbReference type="EMBL" id="MHKQ01000002">
    <property type="protein sequence ID" value="OGY94853.1"/>
    <property type="molecule type" value="Genomic_DNA"/>
</dbReference>
<dbReference type="InterPro" id="IPR036291">
    <property type="entry name" value="NAD(P)-bd_dom_sf"/>
</dbReference>
<comment type="caution">
    <text evidence="3">The sequence shown here is derived from an EMBL/GenBank/DDBJ whole genome shotgun (WGS) entry which is preliminary data.</text>
</comment>
<reference evidence="3 4" key="1">
    <citation type="journal article" date="2016" name="Nat. Commun.">
        <title>Thousands of microbial genomes shed light on interconnected biogeochemical processes in an aquifer system.</title>
        <authorList>
            <person name="Anantharaman K."/>
            <person name="Brown C.T."/>
            <person name="Hug L.A."/>
            <person name="Sharon I."/>
            <person name="Castelle C.J."/>
            <person name="Probst A.J."/>
            <person name="Thomas B.C."/>
            <person name="Singh A."/>
            <person name="Wilkins M.J."/>
            <person name="Karaoz U."/>
            <person name="Brodie E.L."/>
            <person name="Williams K.H."/>
            <person name="Hubbard S.S."/>
            <person name="Banfield J.F."/>
        </authorList>
    </citation>
    <scope>NUCLEOTIDE SEQUENCE [LARGE SCALE GENOMIC DNA]</scope>
</reference>
<dbReference type="PANTHER" id="PTHR43574">
    <property type="entry name" value="EPIMERASE-RELATED"/>
    <property type="match status" value="1"/>
</dbReference>
<sequence>MNIKFKKGTSILVTGSAGFIGFHVAKKLLEMGVRVIGIDNLNNYYDVNLKKDRNNILKKYKNYKFCKGDLANLNFIKKVLNSEKIDKVCHLAAQPGVRYSLINPQAYIQSNLIAFSHLIEEVRKHKIKDFIYASSSSVYGKNKKTPFSVEDNVDRPISLYAATKKSNELIAHAYHHLFGINCTGLRFFTVYGPYSRPDMSPIIFSKAISQNQVIKVFNYGKMKRDFTYIDDIVDGVLSALHHSYPYEIFNLGNNRPINLQYFIALLEKNIGQKAKKKLLPMQPGDILSTAADIKNSQKKLGFTPKTPIEEGIKKFTDWYKEYYKKNA</sequence>
<evidence type="ECO:0000259" key="2">
    <source>
        <dbReference type="Pfam" id="PF01370"/>
    </source>
</evidence>